<dbReference type="GO" id="GO:0000287">
    <property type="term" value="F:magnesium ion binding"/>
    <property type="evidence" value="ECO:0007669"/>
    <property type="project" value="InterPro"/>
</dbReference>
<proteinExistence type="predicted"/>
<dbReference type="Gene3D" id="3.30.1330.70">
    <property type="entry name" value="Holliday junction resolvase RusA"/>
    <property type="match status" value="1"/>
</dbReference>
<accession>A0A0F9MY99</accession>
<dbReference type="GO" id="GO:0006281">
    <property type="term" value="P:DNA repair"/>
    <property type="evidence" value="ECO:0007669"/>
    <property type="project" value="InterPro"/>
</dbReference>
<organism evidence="1">
    <name type="scientific">marine sediment metagenome</name>
    <dbReference type="NCBI Taxonomy" id="412755"/>
    <lineage>
        <taxon>unclassified sequences</taxon>
        <taxon>metagenomes</taxon>
        <taxon>ecological metagenomes</taxon>
    </lineage>
</organism>
<reference evidence="1" key="1">
    <citation type="journal article" date="2015" name="Nature">
        <title>Complex archaea that bridge the gap between prokaryotes and eukaryotes.</title>
        <authorList>
            <person name="Spang A."/>
            <person name="Saw J.H."/>
            <person name="Jorgensen S.L."/>
            <person name="Zaremba-Niedzwiedzka K."/>
            <person name="Martijn J."/>
            <person name="Lind A.E."/>
            <person name="van Eijk R."/>
            <person name="Schleper C."/>
            <person name="Guy L."/>
            <person name="Ettema T.J."/>
        </authorList>
    </citation>
    <scope>NUCLEOTIDE SEQUENCE</scope>
</reference>
<sequence>MLKTSKTMRNIIRAETDERKEWNKAYANKMVKEFAAKRRTKMDRDNTLPDRKRGISESELKVEIQRFVDGGGIIQKITGGEMLDKLSAQGGDVVIEEIRIEIPGRPVPWSVKVGRHGSHGTLVTPDHVLVWQQFAAAMARLAMKGRKPIEGAVKISLAAVFPIPKSWRKKKREEAVSGQVFHTVLPDATNILKATEDAFTKAGVWTDDSRVCLQDTVKLYGENPGVYVVVKEIEVAG</sequence>
<dbReference type="InterPro" id="IPR036614">
    <property type="entry name" value="RusA-like_sf"/>
</dbReference>
<protein>
    <submittedName>
        <fullName evidence="1">Uncharacterized protein</fullName>
    </submittedName>
</protein>
<dbReference type="Pfam" id="PF05866">
    <property type="entry name" value="RusA"/>
    <property type="match status" value="1"/>
</dbReference>
<dbReference type="EMBL" id="LAZR01004050">
    <property type="protein sequence ID" value="KKN12270.1"/>
    <property type="molecule type" value="Genomic_DNA"/>
</dbReference>
<comment type="caution">
    <text evidence="1">The sequence shown here is derived from an EMBL/GenBank/DDBJ whole genome shotgun (WGS) entry which is preliminary data.</text>
</comment>
<dbReference type="GO" id="GO:0006310">
    <property type="term" value="P:DNA recombination"/>
    <property type="evidence" value="ECO:0007669"/>
    <property type="project" value="InterPro"/>
</dbReference>
<evidence type="ECO:0000313" key="1">
    <source>
        <dbReference type="EMBL" id="KKN12270.1"/>
    </source>
</evidence>
<name>A0A0F9MY99_9ZZZZ</name>
<gene>
    <name evidence="1" type="ORF">LCGC14_1018220</name>
</gene>
<dbReference type="AlphaFoldDB" id="A0A0F9MY99"/>
<dbReference type="SUPFAM" id="SSF103084">
    <property type="entry name" value="Holliday junction resolvase RusA"/>
    <property type="match status" value="1"/>
</dbReference>
<dbReference type="InterPro" id="IPR008822">
    <property type="entry name" value="Endonuclease_RusA-like"/>
</dbReference>